<dbReference type="PANTHER" id="PTHR42913:SF6">
    <property type="entry name" value="SULFIDE-QUINONE REDUCTASE"/>
    <property type="match status" value="1"/>
</dbReference>
<proteinExistence type="predicted"/>
<evidence type="ECO:0000256" key="4">
    <source>
        <dbReference type="ARBA" id="ARBA00023002"/>
    </source>
</evidence>
<evidence type="ECO:0000313" key="6">
    <source>
        <dbReference type="EMBL" id="GLS00402.1"/>
    </source>
</evidence>
<evidence type="ECO:0000256" key="3">
    <source>
        <dbReference type="ARBA" id="ARBA00022827"/>
    </source>
</evidence>
<dbReference type="SUPFAM" id="SSF51905">
    <property type="entry name" value="FAD/NAD(P)-binding domain"/>
    <property type="match status" value="2"/>
</dbReference>
<comment type="cofactor">
    <cofactor evidence="1">
        <name>FAD</name>
        <dbReference type="ChEBI" id="CHEBI:57692"/>
    </cofactor>
</comment>
<evidence type="ECO:0000313" key="7">
    <source>
        <dbReference type="Proteomes" id="UP001156921"/>
    </source>
</evidence>
<dbReference type="InterPro" id="IPR036188">
    <property type="entry name" value="FAD/NAD-bd_sf"/>
</dbReference>
<evidence type="ECO:0000256" key="1">
    <source>
        <dbReference type="ARBA" id="ARBA00001974"/>
    </source>
</evidence>
<keyword evidence="7" id="KW-1185">Reference proteome</keyword>
<keyword evidence="3" id="KW-0274">FAD</keyword>
<sequence length="437" mass="47423">MNRPTIVILGAGLGGAIAAYDLRHVLGERARIVMVSKGDTFHFTPSNPWVAVNWRKREAIEVSLPEVMKRKGVEFINVGASRIRPAEKGIDLADGRSLHYDYLVIATGPDLAFDEIPGLGPDGNTVSICHVDHAVRAAVAFDAFVKNPGPIVVGAVQGASCFGPAYEFAMILDTELRRRKLRDKVPMTFVTSEPYIGHLGLDGVGDTKGLLESEMRQRHIKWITNAKVKSVDAGMMHVEEVGEDGAVRANHDLPFAYSMMLPAFRGVEAVRGVEGLTNPRGFILVDKHQRNPTWPDIFALGVCIAIPPTGPTPVPVGVPKTGFMIESMVSAISANLKQILDGEAPSFEASWNAICLADFGDGGVAFMAQPQIPPRNINWSASGGWVHTAKVAFEGYFLHKVRKGQAEPLYEKLALDLIGAHKLRRTIQSTPAQEPKA</sequence>
<reference evidence="7" key="1">
    <citation type="journal article" date="2019" name="Int. J. Syst. Evol. Microbiol.">
        <title>The Global Catalogue of Microorganisms (GCM) 10K type strain sequencing project: providing services to taxonomists for standard genome sequencing and annotation.</title>
        <authorList>
            <consortium name="The Broad Institute Genomics Platform"/>
            <consortium name="The Broad Institute Genome Sequencing Center for Infectious Disease"/>
            <person name="Wu L."/>
            <person name="Ma J."/>
        </authorList>
    </citation>
    <scope>NUCLEOTIDE SEQUENCE [LARGE SCALE GENOMIC DNA]</scope>
    <source>
        <strain evidence="7">NBRC 110107</strain>
    </source>
</reference>
<evidence type="ECO:0000259" key="5">
    <source>
        <dbReference type="Pfam" id="PF07992"/>
    </source>
</evidence>
<dbReference type="EMBL" id="BSOY01000005">
    <property type="protein sequence ID" value="GLS00402.1"/>
    <property type="molecule type" value="Genomic_DNA"/>
</dbReference>
<accession>A0ABQ6BG36</accession>
<dbReference type="Pfam" id="PF07992">
    <property type="entry name" value="Pyr_redox_2"/>
    <property type="match status" value="1"/>
</dbReference>
<gene>
    <name evidence="6" type="ORF">GCM10007859_04080</name>
</gene>
<dbReference type="PANTHER" id="PTHR42913">
    <property type="entry name" value="APOPTOSIS-INDUCING FACTOR 1"/>
    <property type="match status" value="1"/>
</dbReference>
<evidence type="ECO:0000256" key="2">
    <source>
        <dbReference type="ARBA" id="ARBA00022630"/>
    </source>
</evidence>
<keyword evidence="2" id="KW-0285">Flavoprotein</keyword>
<dbReference type="Proteomes" id="UP001156921">
    <property type="component" value="Unassembled WGS sequence"/>
</dbReference>
<name>A0ABQ6BG36_9CAUL</name>
<dbReference type="RefSeq" id="WP_284220596.1">
    <property type="nucleotide sequence ID" value="NZ_BSOY01000005.1"/>
</dbReference>
<organism evidence="6 7">
    <name type="scientific">Brevundimonas denitrificans</name>
    <dbReference type="NCBI Taxonomy" id="1443434"/>
    <lineage>
        <taxon>Bacteria</taxon>
        <taxon>Pseudomonadati</taxon>
        <taxon>Pseudomonadota</taxon>
        <taxon>Alphaproteobacteria</taxon>
        <taxon>Caulobacterales</taxon>
        <taxon>Caulobacteraceae</taxon>
        <taxon>Brevundimonas</taxon>
    </lineage>
</organism>
<feature type="domain" description="FAD/NAD(P)-binding" evidence="5">
    <location>
        <begin position="5"/>
        <end position="308"/>
    </location>
</feature>
<dbReference type="InterPro" id="IPR051169">
    <property type="entry name" value="NADH-Q_oxidoreductase"/>
</dbReference>
<keyword evidence="4" id="KW-0560">Oxidoreductase</keyword>
<dbReference type="InterPro" id="IPR023753">
    <property type="entry name" value="FAD/NAD-binding_dom"/>
</dbReference>
<comment type="caution">
    <text evidence="6">The sequence shown here is derived from an EMBL/GenBank/DDBJ whole genome shotgun (WGS) entry which is preliminary data.</text>
</comment>
<protein>
    <submittedName>
        <fullName evidence="6">Pyridine nucleotide-disulfide oxidoreductase</fullName>
    </submittedName>
</protein>
<dbReference type="Gene3D" id="3.50.50.100">
    <property type="match status" value="1"/>
</dbReference>